<dbReference type="InterPro" id="IPR036890">
    <property type="entry name" value="HATPase_C_sf"/>
</dbReference>
<dbReference type="RefSeq" id="WP_205356342.1">
    <property type="nucleotide sequence ID" value="NZ_JADKYB010000004.1"/>
</dbReference>
<dbReference type="InterPro" id="IPR005467">
    <property type="entry name" value="His_kinase_dom"/>
</dbReference>
<evidence type="ECO:0000256" key="2">
    <source>
        <dbReference type="ARBA" id="ARBA00012438"/>
    </source>
</evidence>
<reference evidence="8 9" key="1">
    <citation type="submission" date="2021-01" db="EMBL/GenBank/DDBJ databases">
        <title>Streptomyces acididurans sp. nov., isolated from a peat swamp forest soil.</title>
        <authorList>
            <person name="Chantavorakit T."/>
            <person name="Duangmal K."/>
        </authorList>
    </citation>
    <scope>NUCLEOTIDE SEQUENCE [LARGE SCALE GENOMIC DNA]</scope>
    <source>
        <strain evidence="8 9">KK5PA1</strain>
    </source>
</reference>
<keyword evidence="9" id="KW-1185">Reference proteome</keyword>
<comment type="caution">
    <text evidence="8">The sequence shown here is derived from an EMBL/GenBank/DDBJ whole genome shotgun (WGS) entry which is preliminary data.</text>
</comment>
<keyword evidence="3" id="KW-0597">Phosphoprotein</keyword>
<dbReference type="Proteomes" id="UP000749040">
    <property type="component" value="Unassembled WGS sequence"/>
</dbReference>
<keyword evidence="6" id="KW-0902">Two-component regulatory system</keyword>
<gene>
    <name evidence="8" type="ORF">ITX44_07850</name>
</gene>
<proteinExistence type="predicted"/>
<organism evidence="8 9">
    <name type="scientific">Actinacidiphila acididurans</name>
    <dbReference type="NCBI Taxonomy" id="2784346"/>
    <lineage>
        <taxon>Bacteria</taxon>
        <taxon>Bacillati</taxon>
        <taxon>Actinomycetota</taxon>
        <taxon>Actinomycetes</taxon>
        <taxon>Kitasatosporales</taxon>
        <taxon>Streptomycetaceae</taxon>
        <taxon>Actinacidiphila</taxon>
    </lineage>
</organism>
<dbReference type="PANTHER" id="PTHR44936">
    <property type="entry name" value="SENSOR PROTEIN CREC"/>
    <property type="match status" value="1"/>
</dbReference>
<comment type="catalytic activity">
    <reaction evidence="1">
        <text>ATP + protein L-histidine = ADP + protein N-phospho-L-histidine.</text>
        <dbReference type="EC" id="2.7.13.3"/>
    </reaction>
</comment>
<dbReference type="EC" id="2.7.13.3" evidence="2"/>
<dbReference type="InterPro" id="IPR003594">
    <property type="entry name" value="HATPase_dom"/>
</dbReference>
<dbReference type="PROSITE" id="PS50109">
    <property type="entry name" value="HIS_KIN"/>
    <property type="match status" value="1"/>
</dbReference>
<dbReference type="InterPro" id="IPR050980">
    <property type="entry name" value="2C_sensor_his_kinase"/>
</dbReference>
<sequence length="867" mass="95749">MTAADRLLDQAAADWAGRWSHPDRARTLSEAGAVAPDVLAELVTRGLAEPHTPVQTAESLLAEGEFALADRIRADSRLGGDDADLLSRAIDAARRDLRMAHGRVLTTLELRARRLGVVAWPDRDDTERELLDMLLADEPEQATELIRGWERDADAEENERSRRILQRLDTARLDGSVSATFAQQIRDCLTAGQFDTAEHLIESGRPSPPENAGPQSVPGLVAPLPRPGIPAAEVLEWYERESPVVGRTVPRLAGWLPERDDVPAWHLVEALRALVAPPATDEDATSPGPRENESAAKALVDALHECIGTADEPAVAATRPGGVVVKLRWPGDSRFPAFGLLERTHTPMWVAPADHLPPDELDRPFLWVVPERTVTEAGPNGCVRLTVEDLLRLAAPTGVLPAQATAVRRIGLLRLIGHQLGADHLLRGPGEQSSAGLDLSGRQAPALTLSWVFDLIGEAPDQVFLEQLLYETGAHPILLREVITALCPPVRRAGTVEPTPAGLHDLWLNRGWRQRTRDMVLQPYEPNAADLAVLYTAVWLSNGDHRRTFDGDDLVAALAEIARAQGQDIDSADLATLVEVEDTLSRLVATRLLRAHDGGLYGLAAYGLLILFVDLTESELHELIWAAVSARRRLQERAHAGTLLDIARHIAGIVDHFNRNRQSRANQLVQAMVDAPDDERASIFARFSELQQQLGNLTEMVERAQRPNTRLSLDDTLRAALAVYEQEFRQADDLRLTGAEGLTVFANEWLLFQLFWNLLENARHAIHARPHERDFVWLTVHKVQGRAGDERPWCVVDVEDSGVGFDVEVLERLRRGEQVTTRPNGTGEGVYFSRILAEYYRGELELVGRSERVGGGHVRVWLPLLTP</sequence>
<dbReference type="GO" id="GO:0016301">
    <property type="term" value="F:kinase activity"/>
    <property type="evidence" value="ECO:0007669"/>
    <property type="project" value="UniProtKB-KW"/>
</dbReference>
<dbReference type="EMBL" id="JADKYB010000004">
    <property type="protein sequence ID" value="MBM9504447.1"/>
    <property type="molecule type" value="Genomic_DNA"/>
</dbReference>
<dbReference type="PANTHER" id="PTHR44936:SF9">
    <property type="entry name" value="SENSOR PROTEIN CREC"/>
    <property type="match status" value="1"/>
</dbReference>
<protein>
    <recommendedName>
        <fullName evidence="2">histidine kinase</fullName>
        <ecNumber evidence="2">2.7.13.3</ecNumber>
    </recommendedName>
</protein>
<dbReference type="SMART" id="SM00387">
    <property type="entry name" value="HATPase_c"/>
    <property type="match status" value="1"/>
</dbReference>
<evidence type="ECO:0000256" key="6">
    <source>
        <dbReference type="ARBA" id="ARBA00023012"/>
    </source>
</evidence>
<dbReference type="Pfam" id="PF02518">
    <property type="entry name" value="HATPase_c"/>
    <property type="match status" value="1"/>
</dbReference>
<dbReference type="Gene3D" id="3.30.565.10">
    <property type="entry name" value="Histidine kinase-like ATPase, C-terminal domain"/>
    <property type="match status" value="1"/>
</dbReference>
<evidence type="ECO:0000256" key="3">
    <source>
        <dbReference type="ARBA" id="ARBA00022553"/>
    </source>
</evidence>
<keyword evidence="4" id="KW-0808">Transferase</keyword>
<evidence type="ECO:0000256" key="4">
    <source>
        <dbReference type="ARBA" id="ARBA00022679"/>
    </source>
</evidence>
<evidence type="ECO:0000256" key="1">
    <source>
        <dbReference type="ARBA" id="ARBA00000085"/>
    </source>
</evidence>
<dbReference type="SUPFAM" id="SSF55874">
    <property type="entry name" value="ATPase domain of HSP90 chaperone/DNA topoisomerase II/histidine kinase"/>
    <property type="match status" value="1"/>
</dbReference>
<evidence type="ECO:0000313" key="8">
    <source>
        <dbReference type="EMBL" id="MBM9504447.1"/>
    </source>
</evidence>
<keyword evidence="5 8" id="KW-0418">Kinase</keyword>
<name>A0ABS2TMZ8_9ACTN</name>
<evidence type="ECO:0000313" key="9">
    <source>
        <dbReference type="Proteomes" id="UP000749040"/>
    </source>
</evidence>
<accession>A0ABS2TMZ8</accession>
<feature type="domain" description="Histidine kinase" evidence="7">
    <location>
        <begin position="653"/>
        <end position="866"/>
    </location>
</feature>
<evidence type="ECO:0000259" key="7">
    <source>
        <dbReference type="PROSITE" id="PS50109"/>
    </source>
</evidence>
<evidence type="ECO:0000256" key="5">
    <source>
        <dbReference type="ARBA" id="ARBA00022777"/>
    </source>
</evidence>